<name>K9VTU6_9CYAN</name>
<dbReference type="Proteomes" id="UP000010478">
    <property type="component" value="Plasmid pOSC7112.01"/>
</dbReference>
<dbReference type="AlphaFoldDB" id="K9VTU6"/>
<sequence length="41" mass="4918">MNSLNYQDYPVERRIEGIIIWLDVLALMKVNARKFIRVQNP</sequence>
<evidence type="ECO:0000313" key="2">
    <source>
        <dbReference type="Proteomes" id="UP000010478"/>
    </source>
</evidence>
<geneLocation type="plasmid" evidence="1 2">
    <name>pOSC7112.01</name>
</geneLocation>
<dbReference type="EMBL" id="CP003615">
    <property type="protein sequence ID" value="AFZ10630.1"/>
    <property type="molecule type" value="Genomic_DNA"/>
</dbReference>
<dbReference type="HOGENOM" id="CLU_3273751_0_0_3"/>
<reference evidence="1 2" key="1">
    <citation type="submission" date="2012-05" db="EMBL/GenBank/DDBJ databases">
        <title>Finished plasmid 1 of genome of Oscillatoria sp. PCC 7112.</title>
        <authorList>
            <consortium name="US DOE Joint Genome Institute"/>
            <person name="Gugger M."/>
            <person name="Coursin T."/>
            <person name="Rippka R."/>
            <person name="Tandeau De Marsac N."/>
            <person name="Huntemann M."/>
            <person name="Wei C.-L."/>
            <person name="Han J."/>
            <person name="Detter J.C."/>
            <person name="Han C."/>
            <person name="Tapia R."/>
            <person name="Davenport K."/>
            <person name="Daligault H."/>
            <person name="Erkkila T."/>
            <person name="Gu W."/>
            <person name="Munk A.C.C."/>
            <person name="Teshima H."/>
            <person name="Xu Y."/>
            <person name="Chain P."/>
            <person name="Chen A."/>
            <person name="Krypides N."/>
            <person name="Mavromatis K."/>
            <person name="Markowitz V."/>
            <person name="Szeto E."/>
            <person name="Ivanova N."/>
            <person name="Mikhailova N."/>
            <person name="Ovchinnikova G."/>
            <person name="Pagani I."/>
            <person name="Pati A."/>
            <person name="Goodwin L."/>
            <person name="Peters L."/>
            <person name="Pitluck S."/>
            <person name="Woyke T."/>
            <person name="Kerfeld C."/>
        </authorList>
    </citation>
    <scope>NUCLEOTIDE SEQUENCE [LARGE SCALE GENOMIC DNA]</scope>
    <source>
        <strain evidence="1 2">PCC 7112</strain>
        <plasmid evidence="1 2">pOSC7112.01</plasmid>
    </source>
</reference>
<protein>
    <submittedName>
        <fullName evidence="1">Uncharacterized protein</fullName>
    </submittedName>
</protein>
<gene>
    <name evidence="1" type="ORF">Osc7112_6488</name>
</gene>
<keyword evidence="1" id="KW-0614">Plasmid</keyword>
<proteinExistence type="predicted"/>
<organism evidence="1 2">
    <name type="scientific">Phormidium nigroviride PCC 7112</name>
    <dbReference type="NCBI Taxonomy" id="179408"/>
    <lineage>
        <taxon>Bacteria</taxon>
        <taxon>Bacillati</taxon>
        <taxon>Cyanobacteriota</taxon>
        <taxon>Cyanophyceae</taxon>
        <taxon>Oscillatoriophycideae</taxon>
        <taxon>Oscillatoriales</taxon>
        <taxon>Oscillatoriaceae</taxon>
        <taxon>Phormidium</taxon>
    </lineage>
</organism>
<dbReference type="KEGG" id="oni:Osc7112_6488"/>
<keyword evidence="2" id="KW-1185">Reference proteome</keyword>
<evidence type="ECO:0000313" key="1">
    <source>
        <dbReference type="EMBL" id="AFZ10630.1"/>
    </source>
</evidence>
<accession>K9VTU6</accession>